<sequence length="180" mass="19579">MERKFLEDLGIASDLVDKIINEHGKDINTIKAQRDTYKTQLDTTKAELKKFDGVNVEDLRGQITKLQTDLSAKENEIAEKLSDIEFNSALESAIKAAGGRNAKAITALIGDTKTLKASKNQEADIKAALEAVKKDNDYLFESAKPPYVVASTSGAGKPNPDDKKAQANEALRMLITGKEA</sequence>
<feature type="coiled-coil region" evidence="1">
    <location>
        <begin position="27"/>
        <end position="83"/>
    </location>
</feature>
<gene>
    <name evidence="2" type="ORF">DWY25_04560</name>
</gene>
<dbReference type="EMBL" id="QRUP01000004">
    <property type="protein sequence ID" value="RGR75512.1"/>
    <property type="molecule type" value="Genomic_DNA"/>
</dbReference>
<dbReference type="GeneID" id="83014675"/>
<evidence type="ECO:0000313" key="3">
    <source>
        <dbReference type="Proteomes" id="UP000284178"/>
    </source>
</evidence>
<evidence type="ECO:0000313" key="2">
    <source>
        <dbReference type="EMBL" id="RGR75512.1"/>
    </source>
</evidence>
<comment type="caution">
    <text evidence="2">The sequence shown here is derived from an EMBL/GenBank/DDBJ whole genome shotgun (WGS) entry which is preliminary data.</text>
</comment>
<reference evidence="2 3" key="1">
    <citation type="submission" date="2018-08" db="EMBL/GenBank/DDBJ databases">
        <title>A genome reference for cultivated species of the human gut microbiota.</title>
        <authorList>
            <person name="Zou Y."/>
            <person name="Xue W."/>
            <person name="Luo G."/>
        </authorList>
    </citation>
    <scope>NUCLEOTIDE SEQUENCE [LARGE SCALE GENOMIC DNA]</scope>
    <source>
        <strain evidence="2 3">AF24-29</strain>
    </source>
</reference>
<dbReference type="Proteomes" id="UP000284178">
    <property type="component" value="Unassembled WGS sequence"/>
</dbReference>
<keyword evidence="3" id="KW-1185">Reference proteome</keyword>
<evidence type="ECO:0000256" key="1">
    <source>
        <dbReference type="SAM" id="Coils"/>
    </source>
</evidence>
<dbReference type="Pfam" id="PF06810">
    <property type="entry name" value="Phage_scaffold"/>
    <property type="match status" value="1"/>
</dbReference>
<dbReference type="InterPro" id="IPR009636">
    <property type="entry name" value="SCAF"/>
</dbReference>
<accession>A0A412G4A5</accession>
<keyword evidence="1" id="KW-0175">Coiled coil</keyword>
<organism evidence="2 3">
    <name type="scientific">Holdemania filiformis</name>
    <dbReference type="NCBI Taxonomy" id="61171"/>
    <lineage>
        <taxon>Bacteria</taxon>
        <taxon>Bacillati</taxon>
        <taxon>Bacillota</taxon>
        <taxon>Erysipelotrichia</taxon>
        <taxon>Erysipelotrichales</taxon>
        <taxon>Erysipelotrichaceae</taxon>
        <taxon>Holdemania</taxon>
    </lineage>
</organism>
<proteinExistence type="predicted"/>
<dbReference type="RefSeq" id="WP_117894246.1">
    <property type="nucleotide sequence ID" value="NZ_CABJCV010000004.1"/>
</dbReference>
<dbReference type="AlphaFoldDB" id="A0A412G4A5"/>
<evidence type="ECO:0008006" key="4">
    <source>
        <dbReference type="Google" id="ProtNLM"/>
    </source>
</evidence>
<dbReference type="Gene3D" id="1.10.287.1490">
    <property type="match status" value="1"/>
</dbReference>
<protein>
    <recommendedName>
        <fullName evidence="4">Phage minor structural protein GP20</fullName>
    </recommendedName>
</protein>
<name>A0A412G4A5_9FIRM</name>